<evidence type="ECO:0000313" key="3">
    <source>
        <dbReference type="Proteomes" id="UP000286773"/>
    </source>
</evidence>
<dbReference type="InterPro" id="IPR009526">
    <property type="entry name" value="DUF1146"/>
</dbReference>
<keyword evidence="1" id="KW-0472">Membrane</keyword>
<dbReference type="NCBIfam" id="TIGR02327">
    <property type="entry name" value="int_mem_ywzB"/>
    <property type="match status" value="1"/>
</dbReference>
<gene>
    <name evidence="2" type="ORF">CBF27_07870</name>
</gene>
<proteinExistence type="predicted"/>
<keyword evidence="3" id="KW-1185">Reference proteome</keyword>
<dbReference type="EMBL" id="NGKC01000008">
    <property type="protein sequence ID" value="RSU11409.1"/>
    <property type="molecule type" value="Genomic_DNA"/>
</dbReference>
<feature type="transmembrane region" description="Helical" evidence="1">
    <location>
        <begin position="46"/>
        <end position="69"/>
    </location>
</feature>
<keyword evidence="1" id="KW-1133">Transmembrane helix</keyword>
<dbReference type="AlphaFoldDB" id="A0A430ATL7"/>
<name>A0A430ATL7_9ENTE</name>
<protein>
    <recommendedName>
        <fullName evidence="4">DUF1146 domain-containing protein</fullName>
    </recommendedName>
</protein>
<dbReference type="OrthoDB" id="1651016at2"/>
<feature type="transmembrane region" description="Helical" evidence="1">
    <location>
        <begin position="6"/>
        <end position="26"/>
    </location>
</feature>
<dbReference type="Proteomes" id="UP000286773">
    <property type="component" value="Unassembled WGS sequence"/>
</dbReference>
<organism evidence="2 3">
    <name type="scientific">Vagococcus acidifermentans</name>
    <dbReference type="NCBI Taxonomy" id="564710"/>
    <lineage>
        <taxon>Bacteria</taxon>
        <taxon>Bacillati</taxon>
        <taxon>Bacillota</taxon>
        <taxon>Bacilli</taxon>
        <taxon>Lactobacillales</taxon>
        <taxon>Enterococcaceae</taxon>
        <taxon>Vagococcus</taxon>
    </lineage>
</organism>
<accession>A0A430ATL7</accession>
<evidence type="ECO:0000256" key="1">
    <source>
        <dbReference type="SAM" id="Phobius"/>
    </source>
</evidence>
<reference evidence="2 3" key="1">
    <citation type="submission" date="2017-05" db="EMBL/GenBank/DDBJ databases">
        <title>Vagococcus spp. assemblies.</title>
        <authorList>
            <person name="Gulvik C.A."/>
        </authorList>
    </citation>
    <scope>NUCLEOTIDE SEQUENCE [LARGE SCALE GENOMIC DNA]</scope>
    <source>
        <strain evidence="2 3">LMG 24798</strain>
    </source>
</reference>
<keyword evidence="1" id="KW-0812">Transmembrane</keyword>
<dbReference type="RefSeq" id="WP_126813774.1">
    <property type="nucleotide sequence ID" value="NZ_NGKC01000008.1"/>
</dbReference>
<evidence type="ECO:0000313" key="2">
    <source>
        <dbReference type="EMBL" id="RSU11409.1"/>
    </source>
</evidence>
<evidence type="ECO:0008006" key="4">
    <source>
        <dbReference type="Google" id="ProtNLM"/>
    </source>
</evidence>
<sequence length="79" mass="9196">MQVFGIDAIVRIVSHVTFIYLIFWGFRSVRLDTFFQKGANNTQIRVMILSFSIISGYLLSSFFLEIISLSRNIFVTWLP</sequence>
<comment type="caution">
    <text evidence="2">The sequence shown here is derived from an EMBL/GenBank/DDBJ whole genome shotgun (WGS) entry which is preliminary data.</text>
</comment>
<dbReference type="Pfam" id="PF06612">
    <property type="entry name" value="DUF1146"/>
    <property type="match status" value="1"/>
</dbReference>